<dbReference type="AlphaFoldDB" id="A0A5R9JG81"/>
<protein>
    <recommendedName>
        <fullName evidence="4">Sulfotransferase</fullName>
    </recommendedName>
</protein>
<gene>
    <name evidence="2" type="ORF">FE263_07735</name>
</gene>
<evidence type="ECO:0000313" key="3">
    <source>
        <dbReference type="Proteomes" id="UP000305654"/>
    </source>
</evidence>
<organism evidence="2 3">
    <name type="scientific">Lichenicoccus roseus</name>
    <dbReference type="NCBI Taxonomy" id="2683649"/>
    <lineage>
        <taxon>Bacteria</taxon>
        <taxon>Pseudomonadati</taxon>
        <taxon>Pseudomonadota</taxon>
        <taxon>Alphaproteobacteria</taxon>
        <taxon>Acetobacterales</taxon>
        <taxon>Acetobacteraceae</taxon>
        <taxon>Lichenicoccus</taxon>
    </lineage>
</organism>
<proteinExistence type="predicted"/>
<dbReference type="SUPFAM" id="SSF52540">
    <property type="entry name" value="P-loop containing nucleoside triphosphate hydrolases"/>
    <property type="match status" value="1"/>
</dbReference>
<evidence type="ECO:0008006" key="4">
    <source>
        <dbReference type="Google" id="ProtNLM"/>
    </source>
</evidence>
<evidence type="ECO:0000256" key="1">
    <source>
        <dbReference type="SAM" id="MobiDB-lite"/>
    </source>
</evidence>
<dbReference type="InterPro" id="IPR027417">
    <property type="entry name" value="P-loop_NTPase"/>
</dbReference>
<feature type="region of interest" description="Disordered" evidence="1">
    <location>
        <begin position="332"/>
        <end position="355"/>
    </location>
</feature>
<dbReference type="EMBL" id="VCDI01000002">
    <property type="protein sequence ID" value="TLU73288.1"/>
    <property type="molecule type" value="Genomic_DNA"/>
</dbReference>
<reference evidence="2 3" key="1">
    <citation type="submission" date="2019-05" db="EMBL/GenBank/DDBJ databases">
        <authorList>
            <person name="Pankratov T."/>
            <person name="Grouzdev D."/>
        </authorList>
    </citation>
    <scope>NUCLEOTIDE SEQUENCE [LARGE SCALE GENOMIC DNA]</scope>
    <source>
        <strain evidence="2 3">KEBCLARHB70R</strain>
    </source>
</reference>
<accession>A0A5R9JG81</accession>
<name>A0A5R9JG81_9PROT</name>
<keyword evidence="3" id="KW-1185">Reference proteome</keyword>
<dbReference type="RefSeq" id="WP_138325368.1">
    <property type="nucleotide sequence ID" value="NZ_VCDI01000002.1"/>
</dbReference>
<comment type="caution">
    <text evidence="2">The sequence shown here is derived from an EMBL/GenBank/DDBJ whole genome shotgun (WGS) entry which is preliminary data.</text>
</comment>
<dbReference type="Proteomes" id="UP000305654">
    <property type="component" value="Unassembled WGS sequence"/>
</dbReference>
<sequence>MPGKFSSFTDPPVFLQTGFRTSGTWLWSRFRIDPAVMAFYEPLNEVLATLSIDQLERMRPRDAGLHHPALDEPYFAEFRPLLQGNPGGVRLFDKAFALQGYFDPPAVPNRKLQRYLQGLIDLANEKERQPVLKFTRALGRAAWLRRYFPAAIQIMLRRCPMEQFHSGWRLHQETGNPTFLMIPLYALSRAERGPLRRLCGLLDIPHIPSDIGLGECVGHYNDLARKLEIQTLIAAFLAMQLVAESLCEPHVDLVIEASCLETAPMRRLLERSIQDITGFDIDLSGFVPVRSNAPVRLPAGTEDICRQICMILKAEHPAAARRLRDMIDVPHRMQDRPPSQARAELSTGAVTGASF</sequence>
<dbReference type="OrthoDB" id="7180669at2"/>
<evidence type="ECO:0000313" key="2">
    <source>
        <dbReference type="EMBL" id="TLU73288.1"/>
    </source>
</evidence>
<dbReference type="Gene3D" id="3.40.50.300">
    <property type="entry name" value="P-loop containing nucleotide triphosphate hydrolases"/>
    <property type="match status" value="1"/>
</dbReference>